<gene>
    <name evidence="3" type="ORF">AACH11_02825</name>
</gene>
<dbReference type="InterPro" id="IPR052723">
    <property type="entry name" value="Acyl-CoA_thioesterase_PaaI"/>
</dbReference>
<keyword evidence="4" id="KW-1185">Reference proteome</keyword>
<dbReference type="NCBIfam" id="TIGR00369">
    <property type="entry name" value="unchar_dom_1"/>
    <property type="match status" value="1"/>
</dbReference>
<organism evidence="3 4">
    <name type="scientific">Pseudaquabacterium rugosum</name>
    <dbReference type="NCBI Taxonomy" id="2984194"/>
    <lineage>
        <taxon>Bacteria</taxon>
        <taxon>Pseudomonadati</taxon>
        <taxon>Pseudomonadota</taxon>
        <taxon>Betaproteobacteria</taxon>
        <taxon>Burkholderiales</taxon>
        <taxon>Sphaerotilaceae</taxon>
        <taxon>Pseudaquabacterium</taxon>
    </lineage>
</organism>
<comment type="caution">
    <text evidence="3">The sequence shown here is derived from an EMBL/GenBank/DDBJ whole genome shotgun (WGS) entry which is preliminary data.</text>
</comment>
<feature type="domain" description="Thioesterase" evidence="2">
    <location>
        <begin position="43"/>
        <end position="117"/>
    </location>
</feature>
<dbReference type="InterPro" id="IPR029069">
    <property type="entry name" value="HotDog_dom_sf"/>
</dbReference>
<keyword evidence="1 3" id="KW-0378">Hydrolase</keyword>
<dbReference type="Proteomes" id="UP001368500">
    <property type="component" value="Unassembled WGS sequence"/>
</dbReference>
<dbReference type="SUPFAM" id="SSF54637">
    <property type="entry name" value="Thioesterase/thiol ester dehydrase-isomerase"/>
    <property type="match status" value="1"/>
</dbReference>
<dbReference type="Pfam" id="PF03061">
    <property type="entry name" value="4HBT"/>
    <property type="match status" value="1"/>
</dbReference>
<dbReference type="PANTHER" id="PTHR42856">
    <property type="entry name" value="ACYL-COENZYME A THIOESTERASE PAAI"/>
    <property type="match status" value="1"/>
</dbReference>
<dbReference type="CDD" id="cd03443">
    <property type="entry name" value="PaaI_thioesterase"/>
    <property type="match status" value="1"/>
</dbReference>
<proteinExistence type="predicted"/>
<dbReference type="InterPro" id="IPR003736">
    <property type="entry name" value="PAAI_dom"/>
</dbReference>
<evidence type="ECO:0000256" key="1">
    <source>
        <dbReference type="ARBA" id="ARBA00022801"/>
    </source>
</evidence>
<dbReference type="RefSeq" id="WP_341372687.1">
    <property type="nucleotide sequence ID" value="NZ_JBBUTF010000003.1"/>
</dbReference>
<evidence type="ECO:0000313" key="4">
    <source>
        <dbReference type="Proteomes" id="UP001368500"/>
    </source>
</evidence>
<evidence type="ECO:0000259" key="2">
    <source>
        <dbReference type="Pfam" id="PF03061"/>
    </source>
</evidence>
<dbReference type="Gene3D" id="3.10.129.10">
    <property type="entry name" value="Hotdog Thioesterase"/>
    <property type="match status" value="1"/>
</dbReference>
<dbReference type="EC" id="3.1.2.-" evidence="3"/>
<reference evidence="3 4" key="1">
    <citation type="submission" date="2024-04" db="EMBL/GenBank/DDBJ databases">
        <title>Novel species of the genus Ideonella isolated from streams.</title>
        <authorList>
            <person name="Lu H."/>
        </authorList>
    </citation>
    <scope>NUCLEOTIDE SEQUENCE [LARGE SCALE GENOMIC DNA]</scope>
    <source>
        <strain evidence="3 4">BYS139W</strain>
    </source>
</reference>
<dbReference type="PANTHER" id="PTHR42856:SF1">
    <property type="entry name" value="ACYL-COENZYME A THIOESTERASE PAAI"/>
    <property type="match status" value="1"/>
</dbReference>
<name>A0ABU9B751_9BURK</name>
<protein>
    <submittedName>
        <fullName evidence="3">PaaI family thioesterase</fullName>
        <ecNumber evidence="3">3.1.2.-</ecNumber>
    </submittedName>
</protein>
<dbReference type="InterPro" id="IPR006683">
    <property type="entry name" value="Thioestr_dom"/>
</dbReference>
<sequence length="141" mass="15263">MPRPWPVPLPWAETLGATLHLWQDGHAEVRLALQAGQHNSWQVAHGGVLMSLLDIAMAQAARSRHPLSPGVVTLEMKTSFLQAARGGLRAQARVLHATATLDFCEARLLDADGRLCASASGTFQHLRALPPRRQRAGDPPS</sequence>
<accession>A0ABU9B751</accession>
<evidence type="ECO:0000313" key="3">
    <source>
        <dbReference type="EMBL" id="MEK8024900.1"/>
    </source>
</evidence>
<dbReference type="EMBL" id="JBBUTF010000003">
    <property type="protein sequence ID" value="MEK8024900.1"/>
    <property type="molecule type" value="Genomic_DNA"/>
</dbReference>
<dbReference type="GO" id="GO:0016787">
    <property type="term" value="F:hydrolase activity"/>
    <property type="evidence" value="ECO:0007669"/>
    <property type="project" value="UniProtKB-KW"/>
</dbReference>